<evidence type="ECO:0000313" key="1">
    <source>
        <dbReference type="EMBL" id="PTQ37986.1"/>
    </source>
</evidence>
<dbReference type="Proteomes" id="UP000244005">
    <property type="component" value="Unassembled WGS sequence"/>
</dbReference>
<evidence type="ECO:0000313" key="2">
    <source>
        <dbReference type="Proteomes" id="UP000244005"/>
    </source>
</evidence>
<protein>
    <submittedName>
        <fullName evidence="1">Uncharacterized protein</fullName>
    </submittedName>
</protein>
<sequence>MPPNIEIFPIGSDDSQRRHDDGEKIVGYQSYDLRGRGRTRVEHEEMFLSLLVHLWTLETPLQRWGSLCVV</sequence>
<dbReference type="AlphaFoldDB" id="A0A2R6WVV9"/>
<organism evidence="1 2">
    <name type="scientific">Marchantia polymorpha</name>
    <name type="common">Common liverwort</name>
    <name type="synonym">Marchantia aquatica</name>
    <dbReference type="NCBI Taxonomy" id="3197"/>
    <lineage>
        <taxon>Eukaryota</taxon>
        <taxon>Viridiplantae</taxon>
        <taxon>Streptophyta</taxon>
        <taxon>Embryophyta</taxon>
        <taxon>Marchantiophyta</taxon>
        <taxon>Marchantiopsida</taxon>
        <taxon>Marchantiidae</taxon>
        <taxon>Marchantiales</taxon>
        <taxon>Marchantiaceae</taxon>
        <taxon>Marchantia</taxon>
    </lineage>
</organism>
<gene>
    <name evidence="1" type="ORF">MARPO_0054s0093</name>
</gene>
<reference evidence="2" key="1">
    <citation type="journal article" date="2017" name="Cell">
        <title>Insights into land plant evolution garnered from the Marchantia polymorpha genome.</title>
        <authorList>
            <person name="Bowman J.L."/>
            <person name="Kohchi T."/>
            <person name="Yamato K.T."/>
            <person name="Jenkins J."/>
            <person name="Shu S."/>
            <person name="Ishizaki K."/>
            <person name="Yamaoka S."/>
            <person name="Nishihama R."/>
            <person name="Nakamura Y."/>
            <person name="Berger F."/>
            <person name="Adam C."/>
            <person name="Aki S.S."/>
            <person name="Althoff F."/>
            <person name="Araki T."/>
            <person name="Arteaga-Vazquez M.A."/>
            <person name="Balasubrmanian S."/>
            <person name="Barry K."/>
            <person name="Bauer D."/>
            <person name="Boehm C.R."/>
            <person name="Briginshaw L."/>
            <person name="Caballero-Perez J."/>
            <person name="Catarino B."/>
            <person name="Chen F."/>
            <person name="Chiyoda S."/>
            <person name="Chovatia M."/>
            <person name="Davies K.M."/>
            <person name="Delmans M."/>
            <person name="Demura T."/>
            <person name="Dierschke T."/>
            <person name="Dolan L."/>
            <person name="Dorantes-Acosta A.E."/>
            <person name="Eklund D.M."/>
            <person name="Florent S.N."/>
            <person name="Flores-Sandoval E."/>
            <person name="Fujiyama A."/>
            <person name="Fukuzawa H."/>
            <person name="Galik B."/>
            <person name="Grimanelli D."/>
            <person name="Grimwood J."/>
            <person name="Grossniklaus U."/>
            <person name="Hamada T."/>
            <person name="Haseloff J."/>
            <person name="Hetherington A.J."/>
            <person name="Higo A."/>
            <person name="Hirakawa Y."/>
            <person name="Hundley H.N."/>
            <person name="Ikeda Y."/>
            <person name="Inoue K."/>
            <person name="Inoue S.I."/>
            <person name="Ishida S."/>
            <person name="Jia Q."/>
            <person name="Kakita M."/>
            <person name="Kanazawa T."/>
            <person name="Kawai Y."/>
            <person name="Kawashima T."/>
            <person name="Kennedy M."/>
            <person name="Kinose K."/>
            <person name="Kinoshita T."/>
            <person name="Kohara Y."/>
            <person name="Koide E."/>
            <person name="Komatsu K."/>
            <person name="Kopischke S."/>
            <person name="Kubo M."/>
            <person name="Kyozuka J."/>
            <person name="Lagercrantz U."/>
            <person name="Lin S.S."/>
            <person name="Lindquist E."/>
            <person name="Lipzen A.M."/>
            <person name="Lu C.W."/>
            <person name="De Luna E."/>
            <person name="Martienssen R.A."/>
            <person name="Minamino N."/>
            <person name="Mizutani M."/>
            <person name="Mizutani M."/>
            <person name="Mochizuki N."/>
            <person name="Monte I."/>
            <person name="Mosher R."/>
            <person name="Nagasaki H."/>
            <person name="Nakagami H."/>
            <person name="Naramoto S."/>
            <person name="Nishitani K."/>
            <person name="Ohtani M."/>
            <person name="Okamoto T."/>
            <person name="Okumura M."/>
            <person name="Phillips J."/>
            <person name="Pollak B."/>
            <person name="Reinders A."/>
            <person name="Rovekamp M."/>
            <person name="Sano R."/>
            <person name="Sawa S."/>
            <person name="Schmid M.W."/>
            <person name="Shirakawa M."/>
            <person name="Solano R."/>
            <person name="Spunde A."/>
            <person name="Suetsugu N."/>
            <person name="Sugano S."/>
            <person name="Sugiyama A."/>
            <person name="Sun R."/>
            <person name="Suzuki Y."/>
            <person name="Takenaka M."/>
            <person name="Takezawa D."/>
            <person name="Tomogane H."/>
            <person name="Tsuzuki M."/>
            <person name="Ueda T."/>
            <person name="Umeda M."/>
            <person name="Ward J.M."/>
            <person name="Watanabe Y."/>
            <person name="Yazaki K."/>
            <person name="Yokoyama R."/>
            <person name="Yoshitake Y."/>
            <person name="Yotsui I."/>
            <person name="Zachgo S."/>
            <person name="Schmutz J."/>
        </authorList>
    </citation>
    <scope>NUCLEOTIDE SEQUENCE [LARGE SCALE GENOMIC DNA]</scope>
    <source>
        <strain evidence="2">Tak-1</strain>
    </source>
</reference>
<keyword evidence="2" id="KW-1185">Reference proteome</keyword>
<dbReference type="Gramene" id="Mp4g16270.1">
    <property type="protein sequence ID" value="Mp4g16270.1.cds"/>
    <property type="gene ID" value="Mp4g16270"/>
</dbReference>
<proteinExistence type="predicted"/>
<accession>A0A2R6WVV9</accession>
<name>A0A2R6WVV9_MARPO</name>
<dbReference type="EMBL" id="KZ772726">
    <property type="protein sequence ID" value="PTQ37986.1"/>
    <property type="molecule type" value="Genomic_DNA"/>
</dbReference>